<dbReference type="PANTHER" id="PTHR43668:SF2">
    <property type="entry name" value="ALLANTOINASE"/>
    <property type="match status" value="1"/>
</dbReference>
<feature type="binding site" evidence="4">
    <location>
        <begin position="310"/>
        <end position="311"/>
    </location>
    <ligand>
        <name>substrate</name>
    </ligand>
</feature>
<dbReference type="InterPro" id="IPR004722">
    <property type="entry name" value="DHOase"/>
</dbReference>
<dbReference type="EC" id="3.5.2.3" evidence="4"/>
<keyword evidence="8" id="KW-1185">Reference proteome</keyword>
<reference evidence="7 8" key="1">
    <citation type="journal article" date="2012" name="PLoS ONE">
        <title>The genome characteristics and predicted function of methyl-group oxidation pathway in the obligate aceticlastic methanogens, Methanosaeta spp.</title>
        <authorList>
            <person name="Zhu J."/>
            <person name="Zheng H."/>
            <person name="Ai G."/>
            <person name="Zhang G."/>
            <person name="Liu D."/>
            <person name="Liu X."/>
            <person name="Dong X."/>
        </authorList>
    </citation>
    <scope>NUCLEOTIDE SEQUENCE [LARGE SCALE GENOMIC DNA]</scope>
    <source>
        <strain evidence="7 8">6Ac</strain>
    </source>
</reference>
<dbReference type="SUPFAM" id="SSF51338">
    <property type="entry name" value="Composite domain of metallo-dependent hydrolases"/>
    <property type="match status" value="1"/>
</dbReference>
<evidence type="ECO:0000256" key="5">
    <source>
        <dbReference type="SAM" id="MobiDB-lite"/>
    </source>
</evidence>
<comment type="similarity">
    <text evidence="4">Belongs to the metallo-dependent hydrolases superfamily. DHOase family. Class I DHOase subfamily.</text>
</comment>
<feature type="binding site" evidence="4">
    <location>
        <position position="219"/>
    </location>
    <ligand>
        <name>Zn(2+)</name>
        <dbReference type="ChEBI" id="CHEBI:29105"/>
        <label>2</label>
    </ligand>
</feature>
<dbReference type="SUPFAM" id="SSF51556">
    <property type="entry name" value="Metallo-dependent hydrolases"/>
    <property type="match status" value="1"/>
</dbReference>
<dbReference type="UniPathway" id="UPA00070">
    <property type="reaction ID" value="UER00117"/>
</dbReference>
<dbReference type="NCBIfam" id="TIGR00857">
    <property type="entry name" value="pyrC_multi"/>
    <property type="match status" value="1"/>
</dbReference>
<feature type="binding site" evidence="4">
    <location>
        <position position="141"/>
    </location>
    <ligand>
        <name>Zn(2+)</name>
        <dbReference type="ChEBI" id="CHEBI:29105"/>
        <label>1</label>
    </ligand>
</feature>
<feature type="binding site" evidence="4">
    <location>
        <position position="292"/>
    </location>
    <ligand>
        <name>Zn(2+)</name>
        <dbReference type="ChEBI" id="CHEBI:29105"/>
        <label>1</label>
    </ligand>
</feature>
<evidence type="ECO:0000256" key="1">
    <source>
        <dbReference type="ARBA" id="ARBA00022723"/>
    </source>
</evidence>
<comment type="function">
    <text evidence="4">Catalyzes the reversible cyclization of carbamoyl aspartate to dihydroorotate.</text>
</comment>
<dbReference type="OrthoDB" id="50279at2157"/>
<keyword evidence="3 4" id="KW-0665">Pyrimidine biosynthesis</keyword>
<dbReference type="InterPro" id="IPR032466">
    <property type="entry name" value="Metal_Hydrolase"/>
</dbReference>
<name>G7WR23_METH6</name>
<comment type="caution">
    <text evidence="4">Lacks conserved residue(s) required for the propagation of feature annotation.</text>
</comment>
<dbReference type="InterPro" id="IPR050138">
    <property type="entry name" value="DHOase/Allantoinase_Hydrolase"/>
</dbReference>
<comment type="pathway">
    <text evidence="4">Pyrimidine metabolism; UMP biosynthesis via de novo pathway; (S)-dihydroorotate from bicarbonate: step 3/3.</text>
</comment>
<keyword evidence="4" id="KW-0862">Zinc</keyword>
<evidence type="ECO:0000256" key="2">
    <source>
        <dbReference type="ARBA" id="ARBA00022801"/>
    </source>
</evidence>
<dbReference type="PATRIC" id="fig|1110509.7.peg.2184"/>
<feature type="region of interest" description="Disordered" evidence="5">
    <location>
        <begin position="425"/>
        <end position="445"/>
    </location>
</feature>
<dbReference type="CDD" id="cd01318">
    <property type="entry name" value="DHOase_IIb"/>
    <property type="match status" value="1"/>
</dbReference>
<dbReference type="GO" id="GO:0008270">
    <property type="term" value="F:zinc ion binding"/>
    <property type="evidence" value="ECO:0007669"/>
    <property type="project" value="UniProtKB-UniRule"/>
</dbReference>
<dbReference type="Gene3D" id="3.20.20.140">
    <property type="entry name" value="Metal-dependent hydrolases"/>
    <property type="match status" value="1"/>
</dbReference>
<dbReference type="Pfam" id="PF01979">
    <property type="entry name" value="Amidohydro_1"/>
    <property type="match status" value="1"/>
</dbReference>
<dbReference type="NCBIfam" id="NF002668">
    <property type="entry name" value="PRK02382.1"/>
    <property type="match status" value="1"/>
</dbReference>
<dbReference type="STRING" id="1110509.Mhar_1970"/>
<dbReference type="GO" id="GO:0044205">
    <property type="term" value="P:'de novo' UMP biosynthetic process"/>
    <property type="evidence" value="ECO:0007669"/>
    <property type="project" value="UniProtKB-UniRule"/>
</dbReference>
<dbReference type="PROSITE" id="PS00482">
    <property type="entry name" value="DIHYDROOROTASE_1"/>
    <property type="match status" value="1"/>
</dbReference>
<accession>G7WR23</accession>
<dbReference type="GO" id="GO:0005737">
    <property type="term" value="C:cytoplasm"/>
    <property type="evidence" value="ECO:0007669"/>
    <property type="project" value="TreeGrafter"/>
</dbReference>
<dbReference type="InterPro" id="IPR002195">
    <property type="entry name" value="Dihydroorotase_CS"/>
</dbReference>
<dbReference type="Proteomes" id="UP000005877">
    <property type="component" value="Chromosome"/>
</dbReference>
<dbReference type="GO" id="GO:0004151">
    <property type="term" value="F:dihydroorotase activity"/>
    <property type="evidence" value="ECO:0007669"/>
    <property type="project" value="UniProtKB-UniRule"/>
</dbReference>
<dbReference type="GO" id="GO:0004038">
    <property type="term" value="F:allantoinase activity"/>
    <property type="evidence" value="ECO:0007669"/>
    <property type="project" value="TreeGrafter"/>
</dbReference>
<dbReference type="Gene3D" id="2.30.40.10">
    <property type="entry name" value="Urease, subunit C, domain 1"/>
    <property type="match status" value="1"/>
</dbReference>
<dbReference type="GO" id="GO:0006145">
    <property type="term" value="P:purine nucleobase catabolic process"/>
    <property type="evidence" value="ECO:0007669"/>
    <property type="project" value="TreeGrafter"/>
</dbReference>
<dbReference type="AlphaFoldDB" id="G7WR23"/>
<feature type="binding site" evidence="4">
    <location>
        <position position="296"/>
    </location>
    <ligand>
        <name>substrate</name>
    </ligand>
</feature>
<dbReference type="EMBL" id="CP003117">
    <property type="protein sequence ID" value="AET65326.1"/>
    <property type="molecule type" value="Genomic_DNA"/>
</dbReference>
<protein>
    <recommendedName>
        <fullName evidence="4">Dihydroorotase</fullName>
        <shortName evidence="4">DHOase</shortName>
        <ecNumber evidence="4">3.5.2.3</ecNumber>
    </recommendedName>
</protein>
<dbReference type="InterPro" id="IPR006680">
    <property type="entry name" value="Amidohydro-rel"/>
</dbReference>
<comment type="cofactor">
    <cofactor evidence="4">
        <name>Zn(2+)</name>
        <dbReference type="ChEBI" id="CHEBI:29105"/>
    </cofactor>
    <text evidence="4">Binds 2 Zn(2+) ions per subunit.</text>
</comment>
<keyword evidence="1 4" id="KW-0479">Metal-binding</keyword>
<feature type="binding site" evidence="4">
    <location>
        <begin position="61"/>
        <end position="63"/>
    </location>
    <ligand>
        <name>substrate</name>
    </ligand>
</feature>
<proteinExistence type="inferred from homology"/>
<evidence type="ECO:0000256" key="3">
    <source>
        <dbReference type="ARBA" id="ARBA00022975"/>
    </source>
</evidence>
<evidence type="ECO:0000259" key="6">
    <source>
        <dbReference type="Pfam" id="PF01979"/>
    </source>
</evidence>
<gene>
    <name evidence="4" type="primary">pyrC</name>
    <name evidence="7" type="ordered locus">Mhar_1970</name>
</gene>
<keyword evidence="2 4" id="KW-0378">Hydrolase</keyword>
<comment type="catalytic activity">
    <reaction evidence="4">
        <text>(S)-dihydroorotate + H2O = N-carbamoyl-L-aspartate + H(+)</text>
        <dbReference type="Rhea" id="RHEA:24296"/>
        <dbReference type="ChEBI" id="CHEBI:15377"/>
        <dbReference type="ChEBI" id="CHEBI:15378"/>
        <dbReference type="ChEBI" id="CHEBI:30864"/>
        <dbReference type="ChEBI" id="CHEBI:32814"/>
        <dbReference type="EC" id="3.5.2.3"/>
    </reaction>
</comment>
<feature type="binding site" evidence="4">
    <location>
        <position position="59"/>
    </location>
    <ligand>
        <name>Zn(2+)</name>
        <dbReference type="ChEBI" id="CHEBI:29105"/>
        <label>1</label>
    </ligand>
</feature>
<evidence type="ECO:0000313" key="8">
    <source>
        <dbReference type="Proteomes" id="UP000005877"/>
    </source>
</evidence>
<feature type="binding site" evidence="4">
    <location>
        <position position="169"/>
    </location>
    <ligand>
        <name>Zn(2+)</name>
        <dbReference type="ChEBI" id="CHEBI:29105"/>
        <label>2</label>
    </ligand>
</feature>
<dbReference type="HOGENOM" id="CLU_015572_1_1_2"/>
<feature type="active site" evidence="4">
    <location>
        <position position="292"/>
    </location>
</feature>
<feature type="binding site" evidence="4">
    <location>
        <position position="93"/>
    </location>
    <ligand>
        <name>substrate</name>
    </ligand>
</feature>
<feature type="domain" description="Amidohydrolase-related" evidence="6">
    <location>
        <begin position="50"/>
        <end position="374"/>
    </location>
</feature>
<evidence type="ECO:0000256" key="4">
    <source>
        <dbReference type="HAMAP-Rule" id="MF_00220"/>
    </source>
</evidence>
<sequence length="445" mass="49545">MTRMDRVVRNGRVYFDGRLQNVDLWIRGGKVADLGGNHQAEEAIDGRGMIVLPGAVDLHVHFRDPGYTYKEDWETGSTSAVAGGVTTVVDQPNTDPPTLDERSYRMKLETAERRSVVDFCLNGGPGRMKRLAELGASAIGEIFTYEHSDDDLRRILEETARSGLLPTIHAEDGGVIRENTAPLRDRRDPELYSMARPNLAEAKAIEMVLKMTERAHICHLSTSEGLELLRAAKRGGKRVSCEVAPHHLLFTKRDWQRQGTLLKMNPPLRDFRDKDALWEGLRKGQIDAIASDHAPHLPEEKRDEIWDAPPGVPGVETMMPLLLIAVRSNLLSLGRMVDALSRRPAEILGLSTKGGIARGKDADLAIIDPRAASEIRADRLHSGAEWTPYQGRRAIFPKITMIRGEVVYSDGELFAKPGFGRNLPGPGRRRRVKVGPQEDDEVEME</sequence>
<dbReference type="GeneID" id="12511143"/>
<feature type="binding site" evidence="4">
    <location>
        <position position="141"/>
    </location>
    <ligand>
        <name>Zn(2+)</name>
        <dbReference type="ChEBI" id="CHEBI:29105"/>
        <label>2</label>
    </ligand>
</feature>
<evidence type="ECO:0000313" key="7">
    <source>
        <dbReference type="EMBL" id="AET65326.1"/>
    </source>
</evidence>
<dbReference type="PROSITE" id="PS00483">
    <property type="entry name" value="DIHYDROOROTASE_2"/>
    <property type="match status" value="1"/>
</dbReference>
<dbReference type="KEGG" id="mhi:Mhar_1970"/>
<feature type="binding site" evidence="4">
    <location>
        <position position="61"/>
    </location>
    <ligand>
        <name>Zn(2+)</name>
        <dbReference type="ChEBI" id="CHEBI:29105"/>
        <label>1</label>
    </ligand>
</feature>
<organism evidence="7 8">
    <name type="scientific">Methanothrix harundinacea (strain 6Ac)</name>
    <name type="common">Methanosaeta harundinacea</name>
    <dbReference type="NCBI Taxonomy" id="1110509"/>
    <lineage>
        <taxon>Archaea</taxon>
        <taxon>Methanobacteriati</taxon>
        <taxon>Methanobacteriota</taxon>
        <taxon>Stenosarchaea group</taxon>
        <taxon>Methanomicrobia</taxon>
        <taxon>Methanotrichales</taxon>
        <taxon>Methanotrichaceae</taxon>
        <taxon>Methanothrix</taxon>
    </lineage>
</organism>
<dbReference type="HAMAP" id="MF_00220_A">
    <property type="entry name" value="PyrC_classI_A"/>
    <property type="match status" value="1"/>
</dbReference>
<dbReference type="InterPro" id="IPR011059">
    <property type="entry name" value="Metal-dep_hydrolase_composite"/>
</dbReference>
<dbReference type="PANTHER" id="PTHR43668">
    <property type="entry name" value="ALLANTOINASE"/>
    <property type="match status" value="1"/>
</dbReference>
<dbReference type="RefSeq" id="WP_014587503.1">
    <property type="nucleotide sequence ID" value="NC_017527.1"/>
</dbReference>